<protein>
    <recommendedName>
        <fullName evidence="1">EF-hand domain-containing protein</fullName>
    </recommendedName>
</protein>
<proteinExistence type="predicted"/>
<dbReference type="Gene3D" id="1.10.238.10">
    <property type="entry name" value="EF-hand"/>
    <property type="match status" value="1"/>
</dbReference>
<evidence type="ECO:0000259" key="1">
    <source>
        <dbReference type="PROSITE" id="PS50222"/>
    </source>
</evidence>
<accession>A0A819PRJ3</accession>
<dbReference type="InterPro" id="IPR011992">
    <property type="entry name" value="EF-hand-dom_pair"/>
</dbReference>
<dbReference type="Pfam" id="PF13202">
    <property type="entry name" value="EF-hand_5"/>
    <property type="match status" value="1"/>
</dbReference>
<gene>
    <name evidence="2" type="ORF">OTI717_LOCUS29986</name>
</gene>
<dbReference type="EMBL" id="CAJOAX010007820">
    <property type="protein sequence ID" value="CAF4018971.1"/>
    <property type="molecule type" value="Genomic_DNA"/>
</dbReference>
<dbReference type="PANTHER" id="PTHR45749:SF21">
    <property type="entry name" value="DUF4371 DOMAIN-CONTAINING PROTEIN"/>
    <property type="match status" value="1"/>
</dbReference>
<dbReference type="InterPro" id="IPR002048">
    <property type="entry name" value="EF_hand_dom"/>
</dbReference>
<dbReference type="AlphaFoldDB" id="A0A819PRJ3"/>
<dbReference type="PROSITE" id="PS50222">
    <property type="entry name" value="EF_HAND_2"/>
    <property type="match status" value="1"/>
</dbReference>
<feature type="domain" description="EF-hand" evidence="1">
    <location>
        <begin position="41"/>
        <end position="67"/>
    </location>
</feature>
<organism evidence="2 3">
    <name type="scientific">Rotaria sordida</name>
    <dbReference type="NCBI Taxonomy" id="392033"/>
    <lineage>
        <taxon>Eukaryota</taxon>
        <taxon>Metazoa</taxon>
        <taxon>Spiralia</taxon>
        <taxon>Gnathifera</taxon>
        <taxon>Rotifera</taxon>
        <taxon>Eurotatoria</taxon>
        <taxon>Bdelloidea</taxon>
        <taxon>Philodinida</taxon>
        <taxon>Philodinidae</taxon>
        <taxon>Rotaria</taxon>
    </lineage>
</organism>
<dbReference type="SUPFAM" id="SSF53098">
    <property type="entry name" value="Ribonuclease H-like"/>
    <property type="match status" value="1"/>
</dbReference>
<dbReference type="PANTHER" id="PTHR45749">
    <property type="match status" value="1"/>
</dbReference>
<dbReference type="Proteomes" id="UP000663823">
    <property type="component" value="Unassembled WGS sequence"/>
</dbReference>
<dbReference type="GO" id="GO:0005509">
    <property type="term" value="F:calcium ion binding"/>
    <property type="evidence" value="ECO:0007669"/>
    <property type="project" value="InterPro"/>
</dbReference>
<dbReference type="SUPFAM" id="SSF47473">
    <property type="entry name" value="EF-hand"/>
    <property type="match status" value="1"/>
</dbReference>
<evidence type="ECO:0000313" key="3">
    <source>
        <dbReference type="Proteomes" id="UP000663823"/>
    </source>
</evidence>
<reference evidence="2" key="1">
    <citation type="submission" date="2021-02" db="EMBL/GenBank/DDBJ databases">
        <authorList>
            <person name="Nowell W R."/>
        </authorList>
    </citation>
    <scope>NUCLEOTIDE SEQUENCE</scope>
</reference>
<comment type="caution">
    <text evidence="2">The sequence shown here is derived from an EMBL/GenBank/DDBJ whole genome shotgun (WGS) entry which is preliminary data.</text>
</comment>
<dbReference type="InterPro" id="IPR012337">
    <property type="entry name" value="RNaseH-like_sf"/>
</dbReference>
<evidence type="ECO:0000313" key="2">
    <source>
        <dbReference type="EMBL" id="CAF4018971.1"/>
    </source>
</evidence>
<sequence length="233" mass="26591">MYLDKTSKISVTEFRNLVFTDDFLQNFRSTTIDTYMAEMTFNEVDTNKDGLISPQEARQSIILAGERIPGVCGKATDESSVEQLCFTIRSVDDQFIVHEDVIGLYQLTSQSAEHVTEIILDILIRCDLDIKLCRPQRCDGASTMSGHLSGVLSRIKNFNSKAYYVHSNAHSLDLALQDLTRESSLVTSILDIMNEIMNYMKKSPKRLHLLDKLTELNYYSNLKSLCPTRWTMR</sequence>
<name>A0A819PRJ3_9BILA</name>